<reference evidence="1 2" key="1">
    <citation type="submission" date="2020-09" db="EMBL/GenBank/DDBJ databases">
        <title>De no assembly of potato wild relative species, Solanum commersonii.</title>
        <authorList>
            <person name="Cho K."/>
        </authorList>
    </citation>
    <scope>NUCLEOTIDE SEQUENCE [LARGE SCALE GENOMIC DNA]</scope>
    <source>
        <strain evidence="1">LZ3.2</strain>
        <tissue evidence="1">Leaf</tissue>
    </source>
</reference>
<dbReference type="AlphaFoldDB" id="A0A9J5XHM5"/>
<evidence type="ECO:0000313" key="1">
    <source>
        <dbReference type="EMBL" id="KAG5586448.1"/>
    </source>
</evidence>
<gene>
    <name evidence="1" type="ORF">H5410_046882</name>
</gene>
<proteinExistence type="predicted"/>
<organism evidence="1 2">
    <name type="scientific">Solanum commersonii</name>
    <name type="common">Commerson's wild potato</name>
    <name type="synonym">Commerson's nightshade</name>
    <dbReference type="NCBI Taxonomy" id="4109"/>
    <lineage>
        <taxon>Eukaryota</taxon>
        <taxon>Viridiplantae</taxon>
        <taxon>Streptophyta</taxon>
        <taxon>Embryophyta</taxon>
        <taxon>Tracheophyta</taxon>
        <taxon>Spermatophyta</taxon>
        <taxon>Magnoliopsida</taxon>
        <taxon>eudicotyledons</taxon>
        <taxon>Gunneridae</taxon>
        <taxon>Pentapetalae</taxon>
        <taxon>asterids</taxon>
        <taxon>lamiids</taxon>
        <taxon>Solanales</taxon>
        <taxon>Solanaceae</taxon>
        <taxon>Solanoideae</taxon>
        <taxon>Solaneae</taxon>
        <taxon>Solanum</taxon>
    </lineage>
</organism>
<dbReference type="EMBL" id="JACXVP010000009">
    <property type="protein sequence ID" value="KAG5586448.1"/>
    <property type="molecule type" value="Genomic_DNA"/>
</dbReference>
<name>A0A9J5XHM5_SOLCO</name>
<dbReference type="Proteomes" id="UP000824120">
    <property type="component" value="Chromosome 9"/>
</dbReference>
<dbReference type="Gene3D" id="2.60.120.330">
    <property type="entry name" value="B-lactam Antibiotic, Isopenicillin N Synthase, Chain"/>
    <property type="match status" value="1"/>
</dbReference>
<sequence>MTINSVFTTGKSHILAEEEPLVFDSSHMKDESNIPTQYIWPYDEKACVEAQEHPISFIEGVSFLVTLLVGEVCKSQDFFLVMRHGVETNLIYNAHRYMKMFFYLPLSKMKKKLRGKLVSIVAMLVALLKGFRRSCLGKRHSLFDI</sequence>
<accession>A0A9J5XHM5</accession>
<protein>
    <submittedName>
        <fullName evidence="1">Uncharacterized protein</fullName>
    </submittedName>
</protein>
<comment type="caution">
    <text evidence="1">The sequence shown here is derived from an EMBL/GenBank/DDBJ whole genome shotgun (WGS) entry which is preliminary data.</text>
</comment>
<dbReference type="OrthoDB" id="1926668at2759"/>
<dbReference type="SUPFAM" id="SSF51197">
    <property type="entry name" value="Clavaminate synthase-like"/>
    <property type="match status" value="1"/>
</dbReference>
<dbReference type="InterPro" id="IPR027443">
    <property type="entry name" value="IPNS-like_sf"/>
</dbReference>
<evidence type="ECO:0000313" key="2">
    <source>
        <dbReference type="Proteomes" id="UP000824120"/>
    </source>
</evidence>
<keyword evidence="2" id="KW-1185">Reference proteome</keyword>